<dbReference type="EMBL" id="MKKK01000003">
    <property type="protein sequence ID" value="OEY97847.1"/>
    <property type="molecule type" value="Genomic_DNA"/>
</dbReference>
<dbReference type="OrthoDB" id="6697591at2"/>
<dbReference type="GO" id="GO:0003677">
    <property type="term" value="F:DNA binding"/>
    <property type="evidence" value="ECO:0007669"/>
    <property type="project" value="UniProtKB-KW"/>
</dbReference>
<dbReference type="GO" id="GO:0006355">
    <property type="term" value="P:regulation of DNA-templated transcription"/>
    <property type="evidence" value="ECO:0007669"/>
    <property type="project" value="InterPro"/>
</dbReference>
<dbReference type="Proteomes" id="UP000185895">
    <property type="component" value="Unassembled WGS sequence"/>
</dbReference>
<dbReference type="PRINTS" id="PR00038">
    <property type="entry name" value="HTHLUXR"/>
</dbReference>
<dbReference type="PANTHER" id="PTHR44688:SF16">
    <property type="entry name" value="DNA-BINDING TRANSCRIPTIONAL ACTIVATOR DEVR_DOSR"/>
    <property type="match status" value="1"/>
</dbReference>
<evidence type="ECO:0000313" key="5">
    <source>
        <dbReference type="EMBL" id="OEY97847.1"/>
    </source>
</evidence>
<dbReference type="InterPro" id="IPR036388">
    <property type="entry name" value="WH-like_DNA-bd_sf"/>
</dbReference>
<evidence type="ECO:0000313" key="6">
    <source>
        <dbReference type="Proteomes" id="UP000185895"/>
    </source>
</evidence>
<evidence type="ECO:0000259" key="4">
    <source>
        <dbReference type="PROSITE" id="PS50043"/>
    </source>
</evidence>
<dbReference type="SMART" id="SM00421">
    <property type="entry name" value="HTH_LUXR"/>
    <property type="match status" value="1"/>
</dbReference>
<reference evidence="5 6" key="1">
    <citation type="submission" date="2016-09" db="EMBL/GenBank/DDBJ databases">
        <authorList>
            <person name="Capua I."/>
            <person name="De Benedictis P."/>
            <person name="Joannis T."/>
            <person name="Lombin L.H."/>
            <person name="Cattoli G."/>
        </authorList>
    </citation>
    <scope>NUCLEOTIDE SEQUENCE [LARGE SCALE GENOMIC DNA]</scope>
    <source>
        <strain evidence="5 6">ANC 4671</strain>
    </source>
</reference>
<dbReference type="RefSeq" id="WP_070068766.1">
    <property type="nucleotide sequence ID" value="NZ_MKKK01000003.1"/>
</dbReference>
<comment type="caution">
    <text evidence="5">The sequence shown here is derived from an EMBL/GenBank/DDBJ whole genome shotgun (WGS) entry which is preliminary data.</text>
</comment>
<dbReference type="PANTHER" id="PTHR44688">
    <property type="entry name" value="DNA-BINDING TRANSCRIPTIONAL ACTIVATOR DEVR_DOSR"/>
    <property type="match status" value="1"/>
</dbReference>
<dbReference type="InterPro" id="IPR016032">
    <property type="entry name" value="Sig_transdc_resp-reg_C-effctor"/>
</dbReference>
<dbReference type="AlphaFoldDB" id="A0A1E7RF29"/>
<dbReference type="PROSITE" id="PS50043">
    <property type="entry name" value="HTH_LUXR_2"/>
    <property type="match status" value="1"/>
</dbReference>
<keyword evidence="2" id="KW-0238">DNA-binding</keyword>
<dbReference type="STRING" id="1262585.BJI46_08085"/>
<keyword evidence="6" id="KW-1185">Reference proteome</keyword>
<dbReference type="Gene3D" id="1.10.10.10">
    <property type="entry name" value="Winged helix-like DNA-binding domain superfamily/Winged helix DNA-binding domain"/>
    <property type="match status" value="1"/>
</dbReference>
<dbReference type="SUPFAM" id="SSF46894">
    <property type="entry name" value="C-terminal effector domain of the bipartite response regulators"/>
    <property type="match status" value="1"/>
</dbReference>
<dbReference type="Pfam" id="PF00196">
    <property type="entry name" value="GerE"/>
    <property type="match status" value="1"/>
</dbReference>
<gene>
    <name evidence="5" type="ORF">BJI46_08085</name>
</gene>
<feature type="domain" description="HTH luxR-type" evidence="4">
    <location>
        <begin position="309"/>
        <end position="374"/>
    </location>
</feature>
<evidence type="ECO:0000256" key="2">
    <source>
        <dbReference type="ARBA" id="ARBA00023125"/>
    </source>
</evidence>
<evidence type="ECO:0000256" key="3">
    <source>
        <dbReference type="ARBA" id="ARBA00023163"/>
    </source>
</evidence>
<dbReference type="InterPro" id="IPR000792">
    <property type="entry name" value="Tscrpt_reg_LuxR_C"/>
</dbReference>
<proteinExistence type="predicted"/>
<organism evidence="5 6">
    <name type="scientific">Acinetobacter qingfengensis</name>
    <dbReference type="NCBI Taxonomy" id="1262585"/>
    <lineage>
        <taxon>Bacteria</taxon>
        <taxon>Pseudomonadati</taxon>
        <taxon>Pseudomonadota</taxon>
        <taxon>Gammaproteobacteria</taxon>
        <taxon>Moraxellales</taxon>
        <taxon>Moraxellaceae</taxon>
        <taxon>Acinetobacter</taxon>
    </lineage>
</organism>
<evidence type="ECO:0000256" key="1">
    <source>
        <dbReference type="ARBA" id="ARBA00023015"/>
    </source>
</evidence>
<protein>
    <submittedName>
        <fullName evidence="5">Helix-turn-helix transcriptional regulator</fullName>
    </submittedName>
</protein>
<accession>A0A1E7RF29</accession>
<keyword evidence="1" id="KW-0805">Transcription regulation</keyword>
<sequence length="381" mass="43885">MLTEHENKIIGMIYDAALNPLLWQDVMAEVVNFTTSTTAIFTATDQLSPNYDFVFTHNIPEESMRAYQEEQLKVIDMRLHAPYWSAKPLGGTVINSFAPYALMPVDSDEFVFYEKCAKPTNIIHVAAVLLERSAYSWAVFAVHRAPHLEEYSEQEEKILKRLGVHLRRALQIYRQIAILQQEKKNIYHVLDHFNVGVMLINQDYQLCYANSIVKKIVEHSCILELDKKNHLKTLKTFQDKLNQLIHSALFEHEKINNEAGGVLAIYDQDNNSLMLSILPFLPSQTQPAHKQAIVFVTQTNQPHHLAKDYLIQKYKLAKREISVCELFVNGLNLEQIAQHMQITYGTIRIYMKNIFAKTGCASQAELMQLLMGLTLEFEHIH</sequence>
<keyword evidence="3" id="KW-0804">Transcription</keyword>
<name>A0A1E7RF29_9GAMM</name>